<feature type="transmembrane region" description="Helical" evidence="1">
    <location>
        <begin position="73"/>
        <end position="95"/>
    </location>
</feature>
<gene>
    <name evidence="2" type="ORF">GOARA_064_00290</name>
</gene>
<evidence type="ECO:0000313" key="2">
    <source>
        <dbReference type="EMBL" id="GAB11027.1"/>
    </source>
</evidence>
<evidence type="ECO:0000256" key="1">
    <source>
        <dbReference type="SAM" id="Phobius"/>
    </source>
</evidence>
<evidence type="ECO:0008006" key="4">
    <source>
        <dbReference type="Google" id="ProtNLM"/>
    </source>
</evidence>
<keyword evidence="1" id="KW-0472">Membrane</keyword>
<dbReference type="EMBL" id="BAEE01000064">
    <property type="protein sequence ID" value="GAB11027.1"/>
    <property type="molecule type" value="Genomic_DNA"/>
</dbReference>
<dbReference type="STRING" id="1073574.GOARA_064_00290"/>
<reference evidence="2 3" key="1">
    <citation type="submission" date="2011-11" db="EMBL/GenBank/DDBJ databases">
        <title>Whole genome shotgun sequence of Gordonia araii NBRC 100433.</title>
        <authorList>
            <person name="Yoshida Y."/>
            <person name="Hosoyama A."/>
            <person name="Tsuchikane K."/>
            <person name="Katsumata H."/>
            <person name="Yamazaki S."/>
            <person name="Fujita N."/>
        </authorList>
    </citation>
    <scope>NUCLEOTIDE SEQUENCE [LARGE SCALE GENOMIC DNA]</scope>
    <source>
        <strain evidence="2 3">NBRC 100433</strain>
    </source>
</reference>
<keyword evidence="3" id="KW-1185">Reference proteome</keyword>
<evidence type="ECO:0000313" key="3">
    <source>
        <dbReference type="Proteomes" id="UP000035088"/>
    </source>
</evidence>
<feature type="transmembrane region" description="Helical" evidence="1">
    <location>
        <begin position="40"/>
        <end position="61"/>
    </location>
</feature>
<comment type="caution">
    <text evidence="2">The sequence shown here is derived from an EMBL/GenBank/DDBJ whole genome shotgun (WGS) entry which is preliminary data.</text>
</comment>
<sequence>MLGIVLLTIGLIGLVLTILSLVGLDIDAAVDFDFDVGDSGVGLLSLLTPFVTGFGLISGGLMTFRDTSAAPALGAGALTGLVLAGVAGVLLAYLLKSGAELPSIDLVGARVRVVEPVGPTHLGTGEVQTETGARQISITADEDYVLGDFVRITSKLEDRNVYHVQQLPYDQLS</sequence>
<name>G7H5A2_9ACTN</name>
<accession>G7H5A2</accession>
<proteinExistence type="predicted"/>
<protein>
    <recommendedName>
        <fullName evidence="4">NfeD-like C-terminal domain-containing protein</fullName>
    </recommendedName>
</protein>
<dbReference type="Proteomes" id="UP000035088">
    <property type="component" value="Unassembled WGS sequence"/>
</dbReference>
<organism evidence="2 3">
    <name type="scientific">Gordonia araii NBRC 100433</name>
    <dbReference type="NCBI Taxonomy" id="1073574"/>
    <lineage>
        <taxon>Bacteria</taxon>
        <taxon>Bacillati</taxon>
        <taxon>Actinomycetota</taxon>
        <taxon>Actinomycetes</taxon>
        <taxon>Mycobacteriales</taxon>
        <taxon>Gordoniaceae</taxon>
        <taxon>Gordonia</taxon>
    </lineage>
</organism>
<keyword evidence="1" id="KW-0812">Transmembrane</keyword>
<dbReference type="AlphaFoldDB" id="G7H5A2"/>
<keyword evidence="1" id="KW-1133">Transmembrane helix</keyword>